<dbReference type="FunFam" id="3.30.70.270:FF:000003">
    <property type="entry name" value="Transposon Ty3-G Gag-Pol polyprotein"/>
    <property type="match status" value="1"/>
</dbReference>
<gene>
    <name evidence="2" type="ORF">HPBE_LOCUS3836</name>
</gene>
<accession>A0A3P7VCQ5</accession>
<dbReference type="InterPro" id="IPR043502">
    <property type="entry name" value="DNA/RNA_pol_sf"/>
</dbReference>
<dbReference type="SUPFAM" id="SSF56672">
    <property type="entry name" value="DNA/RNA polymerases"/>
    <property type="match status" value="1"/>
</dbReference>
<dbReference type="Proteomes" id="UP000050761">
    <property type="component" value="Unassembled WGS sequence"/>
</dbReference>
<dbReference type="InterPro" id="IPR043128">
    <property type="entry name" value="Rev_trsase/Diguanyl_cyclase"/>
</dbReference>
<protein>
    <submittedName>
        <fullName evidence="4">Reverse transcriptase domain-containing protein</fullName>
    </submittedName>
</protein>
<dbReference type="Pfam" id="PF00078">
    <property type="entry name" value="RVT_1"/>
    <property type="match status" value="1"/>
</dbReference>
<evidence type="ECO:0000313" key="4">
    <source>
        <dbReference type="WBParaSite" id="HPBE_0000383501-mRNA-1"/>
    </source>
</evidence>
<accession>A0A183FCE3</accession>
<dbReference type="PANTHER" id="PTHR33064">
    <property type="entry name" value="POL PROTEIN"/>
    <property type="match status" value="1"/>
</dbReference>
<feature type="domain" description="Reverse transcriptase" evidence="1">
    <location>
        <begin position="1"/>
        <end position="81"/>
    </location>
</feature>
<name>A0A183FCE3_HELPZ</name>
<reference evidence="4" key="2">
    <citation type="submission" date="2019-09" db="UniProtKB">
        <authorList>
            <consortium name="WormBaseParasite"/>
        </authorList>
    </citation>
    <scope>IDENTIFICATION</scope>
</reference>
<evidence type="ECO:0000313" key="3">
    <source>
        <dbReference type="Proteomes" id="UP000050761"/>
    </source>
</evidence>
<sequence>MPMGLKGAPATFQRVMDDFKKQLRAQVFIYIDDLIITSETPEEHLHDVDEVLGKIEQIGMKLKASKCNFARKEIGFLGYVLSKDGIRTNPEKTKAIDHYPTPKNITEV</sequence>
<dbReference type="PANTHER" id="PTHR33064:SF37">
    <property type="entry name" value="RIBONUCLEASE H"/>
    <property type="match status" value="1"/>
</dbReference>
<dbReference type="InterPro" id="IPR000477">
    <property type="entry name" value="RT_dom"/>
</dbReference>
<dbReference type="WBParaSite" id="HPBE_0000383501-mRNA-1">
    <property type="protein sequence ID" value="HPBE_0000383501-mRNA-1"/>
    <property type="gene ID" value="HPBE_0000383501"/>
</dbReference>
<dbReference type="PROSITE" id="PS50878">
    <property type="entry name" value="RT_POL"/>
    <property type="match status" value="1"/>
</dbReference>
<evidence type="ECO:0000259" key="1">
    <source>
        <dbReference type="PROSITE" id="PS50878"/>
    </source>
</evidence>
<dbReference type="InterPro" id="IPR051320">
    <property type="entry name" value="Viral_Replic_Matur_Polypro"/>
</dbReference>
<dbReference type="EMBL" id="UZAH01016603">
    <property type="protein sequence ID" value="VDO45600.1"/>
    <property type="molecule type" value="Genomic_DNA"/>
</dbReference>
<dbReference type="AlphaFoldDB" id="A0A183FCE3"/>
<evidence type="ECO:0000313" key="2">
    <source>
        <dbReference type="EMBL" id="VDO45600.1"/>
    </source>
</evidence>
<keyword evidence="3" id="KW-1185">Reference proteome</keyword>
<organism evidence="3 4">
    <name type="scientific">Heligmosomoides polygyrus</name>
    <name type="common">Parasitic roundworm</name>
    <dbReference type="NCBI Taxonomy" id="6339"/>
    <lineage>
        <taxon>Eukaryota</taxon>
        <taxon>Metazoa</taxon>
        <taxon>Ecdysozoa</taxon>
        <taxon>Nematoda</taxon>
        <taxon>Chromadorea</taxon>
        <taxon>Rhabditida</taxon>
        <taxon>Rhabditina</taxon>
        <taxon>Rhabditomorpha</taxon>
        <taxon>Strongyloidea</taxon>
        <taxon>Heligmosomidae</taxon>
        <taxon>Heligmosomoides</taxon>
    </lineage>
</organism>
<dbReference type="OrthoDB" id="5854609at2759"/>
<dbReference type="CDD" id="cd01647">
    <property type="entry name" value="RT_LTR"/>
    <property type="match status" value="1"/>
</dbReference>
<reference evidence="2 3" key="1">
    <citation type="submission" date="2018-11" db="EMBL/GenBank/DDBJ databases">
        <authorList>
            <consortium name="Pathogen Informatics"/>
        </authorList>
    </citation>
    <scope>NUCLEOTIDE SEQUENCE [LARGE SCALE GENOMIC DNA]</scope>
</reference>
<dbReference type="Gene3D" id="3.30.70.270">
    <property type="match status" value="1"/>
</dbReference>
<proteinExistence type="predicted"/>